<evidence type="ECO:0000256" key="3">
    <source>
        <dbReference type="ARBA" id="ARBA00022723"/>
    </source>
</evidence>
<evidence type="ECO:0000256" key="1">
    <source>
        <dbReference type="ARBA" id="ARBA00001971"/>
    </source>
</evidence>
<accession>A0A8H6EMW7</accession>
<dbReference type="RefSeq" id="XP_037196686.1">
    <property type="nucleotide sequence ID" value="XM_037332532.1"/>
</dbReference>
<comment type="caution">
    <text evidence="10">The sequence shown here is derived from an EMBL/GenBank/DDBJ whole genome shotgun (WGS) entry which is preliminary data.</text>
</comment>
<dbReference type="InterPro" id="IPR050121">
    <property type="entry name" value="Cytochrome_P450_monoxygenase"/>
</dbReference>
<dbReference type="PANTHER" id="PTHR24305:SF157">
    <property type="entry name" value="N-ACETYLTRYPTOPHAN 6-HYDROXYLASE IVOC-RELATED"/>
    <property type="match status" value="1"/>
</dbReference>
<feature type="binding site" description="axial binding residue" evidence="8">
    <location>
        <position position="367"/>
    </location>
    <ligand>
        <name>heme</name>
        <dbReference type="ChEBI" id="CHEBI:30413"/>
    </ligand>
    <ligandPart>
        <name>Fe</name>
        <dbReference type="ChEBI" id="CHEBI:18248"/>
    </ligandPart>
</feature>
<dbReference type="SUPFAM" id="SSF48264">
    <property type="entry name" value="Cytochrome P450"/>
    <property type="match status" value="1"/>
</dbReference>
<keyword evidence="3 8" id="KW-0479">Metal-binding</keyword>
<dbReference type="GO" id="GO:0005506">
    <property type="term" value="F:iron ion binding"/>
    <property type="evidence" value="ECO:0007669"/>
    <property type="project" value="InterPro"/>
</dbReference>
<evidence type="ECO:0000256" key="8">
    <source>
        <dbReference type="PIRSR" id="PIRSR602401-1"/>
    </source>
</evidence>
<dbReference type="Proteomes" id="UP000531561">
    <property type="component" value="Unassembled WGS sequence"/>
</dbReference>
<dbReference type="EMBL" id="JABFCT010000003">
    <property type="protein sequence ID" value="KAF5877740.1"/>
    <property type="molecule type" value="Genomic_DNA"/>
</dbReference>
<evidence type="ECO:0000256" key="4">
    <source>
        <dbReference type="ARBA" id="ARBA00023002"/>
    </source>
</evidence>
<organism evidence="10 11">
    <name type="scientific">Botrytis fragariae</name>
    <dbReference type="NCBI Taxonomy" id="1964551"/>
    <lineage>
        <taxon>Eukaryota</taxon>
        <taxon>Fungi</taxon>
        <taxon>Dikarya</taxon>
        <taxon>Ascomycota</taxon>
        <taxon>Pezizomycotina</taxon>
        <taxon>Leotiomycetes</taxon>
        <taxon>Helotiales</taxon>
        <taxon>Sclerotiniaceae</taxon>
        <taxon>Botrytis</taxon>
    </lineage>
</organism>
<evidence type="ECO:0000313" key="10">
    <source>
        <dbReference type="EMBL" id="KAF5877740.1"/>
    </source>
</evidence>
<dbReference type="Gene3D" id="1.10.630.10">
    <property type="entry name" value="Cytochrome P450"/>
    <property type="match status" value="1"/>
</dbReference>
<keyword evidence="8 9" id="KW-0349">Heme</keyword>
<dbReference type="PANTHER" id="PTHR24305">
    <property type="entry name" value="CYTOCHROME P450"/>
    <property type="match status" value="1"/>
</dbReference>
<name>A0A8H6EMW7_9HELO</name>
<evidence type="ECO:0000256" key="6">
    <source>
        <dbReference type="ARBA" id="ARBA00023026"/>
    </source>
</evidence>
<dbReference type="GO" id="GO:0016705">
    <property type="term" value="F:oxidoreductase activity, acting on paired donors, with incorporation or reduction of molecular oxygen"/>
    <property type="evidence" value="ECO:0007669"/>
    <property type="project" value="InterPro"/>
</dbReference>
<evidence type="ECO:0000313" key="11">
    <source>
        <dbReference type="Proteomes" id="UP000531561"/>
    </source>
</evidence>
<evidence type="ECO:0000256" key="2">
    <source>
        <dbReference type="ARBA" id="ARBA00010617"/>
    </source>
</evidence>
<protein>
    <submittedName>
        <fullName evidence="10">Putative cytochrome p450 protein</fullName>
    </submittedName>
</protein>
<sequence length="427" mass="48157">MVLHSTVFFFLGSGRAINTILGRSSLQILVMTTGCPIIRINPNEIHIDDPYFFEEVFNQSNGRTQKPLNVAEAFGPYPAVHLCLYQSTTSSQESNVLSSPLRSTLGGKQPDKLLREDFGRKSFDDVDNFLVISLLNNGNKILAPAMADILDCRKDLSKQVESIRHEHEVPKSRKLVDKAVFHELLESKLQLQEMERDRLRDEALSLVTAGSGTTGVVSVENLANNCLLFLYPQSTFPQRNLISHLGQPWGYSETSQGAEICHPKPFKTSFTIRIRKTAVLDSCHPRRASSCRSSYPPYWPTVSRKPFIFHGEKIPTGTIVSTTTLPAHQNKNIFPESMAFKPERWLGNEDKKLERYLVPFNRGTRSCLGINLARAELYLILSSVYRRFDFDVSQVNRARGIDASRDYILGAQARDIPGILVKLRETD</sequence>
<keyword evidence="7 9" id="KW-0503">Monooxygenase</keyword>
<evidence type="ECO:0000256" key="9">
    <source>
        <dbReference type="RuleBase" id="RU000461"/>
    </source>
</evidence>
<keyword evidence="6" id="KW-0843">Virulence</keyword>
<gene>
    <name evidence="10" type="ORF">Bfra_002108</name>
</gene>
<evidence type="ECO:0000256" key="7">
    <source>
        <dbReference type="ARBA" id="ARBA00023033"/>
    </source>
</evidence>
<evidence type="ECO:0000256" key="5">
    <source>
        <dbReference type="ARBA" id="ARBA00023004"/>
    </source>
</evidence>
<dbReference type="Pfam" id="PF00067">
    <property type="entry name" value="p450"/>
    <property type="match status" value="1"/>
</dbReference>
<dbReference type="OrthoDB" id="3945418at2759"/>
<dbReference type="InterPro" id="IPR001128">
    <property type="entry name" value="Cyt_P450"/>
</dbReference>
<keyword evidence="11" id="KW-1185">Reference proteome</keyword>
<dbReference type="InterPro" id="IPR017972">
    <property type="entry name" value="Cyt_P450_CS"/>
</dbReference>
<dbReference type="GO" id="GO:0020037">
    <property type="term" value="F:heme binding"/>
    <property type="evidence" value="ECO:0007669"/>
    <property type="project" value="InterPro"/>
</dbReference>
<dbReference type="GeneID" id="59256224"/>
<comment type="cofactor">
    <cofactor evidence="1 8">
        <name>heme</name>
        <dbReference type="ChEBI" id="CHEBI:30413"/>
    </cofactor>
</comment>
<dbReference type="InterPro" id="IPR002401">
    <property type="entry name" value="Cyt_P450_E_grp-I"/>
</dbReference>
<comment type="similarity">
    <text evidence="2 9">Belongs to the cytochrome P450 family.</text>
</comment>
<dbReference type="GO" id="GO:0004497">
    <property type="term" value="F:monooxygenase activity"/>
    <property type="evidence" value="ECO:0007669"/>
    <property type="project" value="UniProtKB-KW"/>
</dbReference>
<reference evidence="10 11" key="1">
    <citation type="journal article" date="2020" name="Phytopathology">
        <title>A high-quality genome resource of Botrytis fragariae, a new and rapidly spreading fungal pathogen causing strawberry gray mold in the U.S.A.</title>
        <authorList>
            <person name="Wu Y."/>
            <person name="Saski C.A."/>
            <person name="Schnabel G."/>
            <person name="Xiao S."/>
            <person name="Hu M."/>
        </authorList>
    </citation>
    <scope>NUCLEOTIDE SEQUENCE [LARGE SCALE GENOMIC DNA]</scope>
    <source>
        <strain evidence="10 11">BVB16</strain>
    </source>
</reference>
<keyword evidence="4 9" id="KW-0560">Oxidoreductase</keyword>
<dbReference type="InterPro" id="IPR036396">
    <property type="entry name" value="Cyt_P450_sf"/>
</dbReference>
<dbReference type="PROSITE" id="PS00086">
    <property type="entry name" value="CYTOCHROME_P450"/>
    <property type="match status" value="1"/>
</dbReference>
<dbReference type="AlphaFoldDB" id="A0A8H6EMW7"/>
<proteinExistence type="inferred from homology"/>
<keyword evidence="5 8" id="KW-0408">Iron</keyword>
<dbReference type="PRINTS" id="PR00463">
    <property type="entry name" value="EP450I"/>
</dbReference>